<keyword evidence="4 6" id="KW-1133">Transmembrane helix</keyword>
<dbReference type="PANTHER" id="PTHR10165:SF197">
    <property type="entry name" value="FI04477P-RELATED"/>
    <property type="match status" value="1"/>
</dbReference>
<comment type="similarity">
    <text evidence="2">Belongs to the PA-phosphatase related phosphoesterase family.</text>
</comment>
<dbReference type="GO" id="GO:0008195">
    <property type="term" value="F:phosphatidate phosphatase activity"/>
    <property type="evidence" value="ECO:0007669"/>
    <property type="project" value="TreeGrafter"/>
</dbReference>
<dbReference type="PANTHER" id="PTHR10165">
    <property type="entry name" value="LIPID PHOSPHATE PHOSPHATASE"/>
    <property type="match status" value="1"/>
</dbReference>
<feature type="transmembrane region" description="Helical" evidence="6">
    <location>
        <begin position="12"/>
        <end position="31"/>
    </location>
</feature>
<evidence type="ECO:0000256" key="4">
    <source>
        <dbReference type="ARBA" id="ARBA00022989"/>
    </source>
</evidence>
<keyword evidence="5 6" id="KW-0472">Membrane</keyword>
<proteinExistence type="inferred from homology"/>
<reference evidence="9" key="1">
    <citation type="submission" date="2025-08" db="UniProtKB">
        <authorList>
            <consortium name="RefSeq"/>
        </authorList>
    </citation>
    <scope>IDENTIFICATION</scope>
    <source>
        <strain evidence="9">11010-0011.00</strain>
        <tissue evidence="9">Whole body</tissue>
    </source>
</reference>
<keyword evidence="3 6" id="KW-0812">Transmembrane</keyword>
<comment type="subcellular location">
    <subcellularLocation>
        <location evidence="1">Membrane</location>
        <topology evidence="1">Multi-pass membrane protein</topology>
    </subcellularLocation>
</comment>
<evidence type="ECO:0000256" key="6">
    <source>
        <dbReference type="SAM" id="Phobius"/>
    </source>
</evidence>
<dbReference type="InterPro" id="IPR036938">
    <property type="entry name" value="PAP2/HPO_sf"/>
</dbReference>
<evidence type="ECO:0000256" key="3">
    <source>
        <dbReference type="ARBA" id="ARBA00022692"/>
    </source>
</evidence>
<evidence type="ECO:0000256" key="2">
    <source>
        <dbReference type="ARBA" id="ARBA00008816"/>
    </source>
</evidence>
<evidence type="ECO:0000313" key="8">
    <source>
        <dbReference type="Proteomes" id="UP000504634"/>
    </source>
</evidence>
<name>A0A6J2TMD4_DROLE</name>
<dbReference type="SMART" id="SM00014">
    <property type="entry name" value="acidPPc"/>
    <property type="match status" value="1"/>
</dbReference>
<keyword evidence="8" id="KW-1185">Reference proteome</keyword>
<evidence type="ECO:0000259" key="7">
    <source>
        <dbReference type="SMART" id="SM00014"/>
    </source>
</evidence>
<feature type="transmembrane region" description="Helical" evidence="6">
    <location>
        <begin position="190"/>
        <end position="209"/>
    </location>
</feature>
<organism evidence="8 9">
    <name type="scientific">Drosophila lebanonensis</name>
    <name type="common">Fruit fly</name>
    <name type="synonym">Scaptodrosophila lebanonensis</name>
    <dbReference type="NCBI Taxonomy" id="7225"/>
    <lineage>
        <taxon>Eukaryota</taxon>
        <taxon>Metazoa</taxon>
        <taxon>Ecdysozoa</taxon>
        <taxon>Arthropoda</taxon>
        <taxon>Hexapoda</taxon>
        <taxon>Insecta</taxon>
        <taxon>Pterygota</taxon>
        <taxon>Neoptera</taxon>
        <taxon>Endopterygota</taxon>
        <taxon>Diptera</taxon>
        <taxon>Brachycera</taxon>
        <taxon>Muscomorpha</taxon>
        <taxon>Ephydroidea</taxon>
        <taxon>Drosophilidae</taxon>
        <taxon>Scaptodrosophila</taxon>
    </lineage>
</organism>
<dbReference type="Pfam" id="PF01569">
    <property type="entry name" value="PAP2"/>
    <property type="match status" value="1"/>
</dbReference>
<dbReference type="Proteomes" id="UP000504634">
    <property type="component" value="Unplaced"/>
</dbReference>
<gene>
    <name evidence="9" type="primary">LOC115625301</name>
</gene>
<protein>
    <submittedName>
        <fullName evidence="9">Phosphatidate phosphatase</fullName>
    </submittedName>
</protein>
<evidence type="ECO:0000256" key="5">
    <source>
        <dbReference type="ARBA" id="ARBA00023136"/>
    </source>
</evidence>
<dbReference type="CDD" id="cd03384">
    <property type="entry name" value="PAP2_wunen"/>
    <property type="match status" value="1"/>
</dbReference>
<feature type="transmembrane region" description="Helical" evidence="6">
    <location>
        <begin position="156"/>
        <end position="178"/>
    </location>
</feature>
<accession>A0A6J2TMD4</accession>
<dbReference type="GO" id="GO:0007165">
    <property type="term" value="P:signal transduction"/>
    <property type="evidence" value="ECO:0007669"/>
    <property type="project" value="TreeGrafter"/>
</dbReference>
<dbReference type="AlphaFoldDB" id="A0A6J2TMD4"/>
<dbReference type="GO" id="GO:0046839">
    <property type="term" value="P:phospholipid dephosphorylation"/>
    <property type="evidence" value="ECO:0007669"/>
    <property type="project" value="TreeGrafter"/>
</dbReference>
<evidence type="ECO:0000256" key="1">
    <source>
        <dbReference type="ARBA" id="ARBA00004141"/>
    </source>
</evidence>
<dbReference type="InterPro" id="IPR000326">
    <property type="entry name" value="PAP2/HPO"/>
</dbReference>
<dbReference type="GO" id="GO:0006644">
    <property type="term" value="P:phospholipid metabolic process"/>
    <property type="evidence" value="ECO:0007669"/>
    <property type="project" value="InterPro"/>
</dbReference>
<sequence>MFPLKESTVSSSLVFVVALYVPLVVIILLELCKCWHRYNYKDVGILHLWPLYNTLRYFLFGYEAQSLLARMTKHTVGRLRPYFFAVCQPLLTHGSTCLNSTNGFYHTNYACRSDMPYNVRYSFPSGHSARIFYGLIFMALYLQVHRGRRWRSVGVGSTLLWPLCQLACVMFATFVALVRVVDHKHHWSDVLAGALLGASIAFVTVRGAMAEALAERQRLRHVSSVQAPPLHRV</sequence>
<dbReference type="RefSeq" id="XP_030376182.1">
    <property type="nucleotide sequence ID" value="XM_030520322.1"/>
</dbReference>
<dbReference type="GeneID" id="115625301"/>
<evidence type="ECO:0000313" key="9">
    <source>
        <dbReference type="RefSeq" id="XP_030376182.1"/>
    </source>
</evidence>
<dbReference type="GO" id="GO:0005886">
    <property type="term" value="C:plasma membrane"/>
    <property type="evidence" value="ECO:0007669"/>
    <property type="project" value="TreeGrafter"/>
</dbReference>
<dbReference type="SUPFAM" id="SSF48317">
    <property type="entry name" value="Acid phosphatase/Vanadium-dependent haloperoxidase"/>
    <property type="match status" value="1"/>
</dbReference>
<dbReference type="InterPro" id="IPR043216">
    <property type="entry name" value="PAP-like"/>
</dbReference>
<feature type="domain" description="Phosphatidic acid phosphatase type 2/haloperoxidase" evidence="7">
    <location>
        <begin position="55"/>
        <end position="205"/>
    </location>
</feature>
<dbReference type="Gene3D" id="1.20.144.10">
    <property type="entry name" value="Phosphatidic acid phosphatase type 2/haloperoxidase"/>
    <property type="match status" value="1"/>
</dbReference>